<gene>
    <name evidence="1" type="ORF">FC40_GL001041</name>
</gene>
<dbReference type="Proteomes" id="UP000051054">
    <property type="component" value="Unassembled WGS sequence"/>
</dbReference>
<dbReference type="SUPFAM" id="SSF54518">
    <property type="entry name" value="Tubby C-terminal domain-like"/>
    <property type="match status" value="1"/>
</dbReference>
<protein>
    <recommendedName>
        <fullName evidence="3">YxjI</fullName>
    </recommendedName>
</protein>
<keyword evidence="2" id="KW-1185">Reference proteome</keyword>
<dbReference type="InterPro" id="IPR025659">
    <property type="entry name" value="Tubby-like_C"/>
</dbReference>
<dbReference type="eggNOG" id="COG4894">
    <property type="taxonomic scope" value="Bacteria"/>
</dbReference>
<evidence type="ECO:0000313" key="2">
    <source>
        <dbReference type="Proteomes" id="UP000051054"/>
    </source>
</evidence>
<dbReference type="EMBL" id="AZGD01000095">
    <property type="protein sequence ID" value="KRM18361.1"/>
    <property type="molecule type" value="Genomic_DNA"/>
</dbReference>
<dbReference type="RefSeq" id="WP_155830659.1">
    <property type="nucleotide sequence ID" value="NZ_AZGD01000095.1"/>
</dbReference>
<dbReference type="AlphaFoldDB" id="A0A0R1WRK5"/>
<dbReference type="PATRIC" id="fig|1423755.3.peg.1098"/>
<organism evidence="1 2">
    <name type="scientific">Ligilactobacillus hayakitensis DSM 18933 = JCM 14209</name>
    <dbReference type="NCBI Taxonomy" id="1423755"/>
    <lineage>
        <taxon>Bacteria</taxon>
        <taxon>Bacillati</taxon>
        <taxon>Bacillota</taxon>
        <taxon>Bacilli</taxon>
        <taxon>Lactobacillales</taxon>
        <taxon>Lactobacillaceae</taxon>
        <taxon>Ligilactobacillus</taxon>
    </lineage>
</organism>
<dbReference type="STRING" id="1423755.FC40_GL001041"/>
<comment type="caution">
    <text evidence="1">The sequence shown here is derived from an EMBL/GenBank/DDBJ whole genome shotgun (WGS) entry which is preliminary data.</text>
</comment>
<proteinExistence type="predicted"/>
<evidence type="ECO:0008006" key="3">
    <source>
        <dbReference type="Google" id="ProtNLM"/>
    </source>
</evidence>
<accession>A0A0R1WRK5</accession>
<evidence type="ECO:0000313" key="1">
    <source>
        <dbReference type="EMBL" id="KRM18361.1"/>
    </source>
</evidence>
<sequence length="176" mass="20537">MIQIRNLYIKYFPSQTNHKILIYNEKNIPVYYMTGSLGWQYSSVEVYNLDNRLLAQIKPQHLVGISSYNIFASNQKMGTFYHSSLFGKDIGYLNKLNWIISGEAYNFTFTVHKHKSIIMQTGEIFNQSGKIIELQISHTELEPICLCICAALNYWSLNKPPALRKIQRHYSKIKYS</sequence>
<name>A0A0R1WRK5_9LACO</name>
<dbReference type="OrthoDB" id="2248181at2"/>
<reference evidence="1 2" key="1">
    <citation type="journal article" date="2015" name="Genome Announc.">
        <title>Expanding the biotechnology potential of lactobacilli through comparative genomics of 213 strains and associated genera.</title>
        <authorList>
            <person name="Sun Z."/>
            <person name="Harris H.M."/>
            <person name="McCann A."/>
            <person name="Guo C."/>
            <person name="Argimon S."/>
            <person name="Zhang W."/>
            <person name="Yang X."/>
            <person name="Jeffery I.B."/>
            <person name="Cooney J.C."/>
            <person name="Kagawa T.F."/>
            <person name="Liu W."/>
            <person name="Song Y."/>
            <person name="Salvetti E."/>
            <person name="Wrobel A."/>
            <person name="Rasinkangas P."/>
            <person name="Parkhill J."/>
            <person name="Rea M.C."/>
            <person name="O'Sullivan O."/>
            <person name="Ritari J."/>
            <person name="Douillard F.P."/>
            <person name="Paul Ross R."/>
            <person name="Yang R."/>
            <person name="Briner A.E."/>
            <person name="Felis G.E."/>
            <person name="de Vos W.M."/>
            <person name="Barrangou R."/>
            <person name="Klaenhammer T.R."/>
            <person name="Caufield P.W."/>
            <person name="Cui Y."/>
            <person name="Zhang H."/>
            <person name="O'Toole P.W."/>
        </authorList>
    </citation>
    <scope>NUCLEOTIDE SEQUENCE [LARGE SCALE GENOMIC DNA]</scope>
    <source>
        <strain evidence="1 2">DSM 18933</strain>
    </source>
</reference>